<dbReference type="Gene3D" id="3.30.70.2970">
    <property type="entry name" value="Protein of unknown function (DUF541), domain 2"/>
    <property type="match status" value="1"/>
</dbReference>
<name>A0A2P7MX09_9CYAN</name>
<dbReference type="OrthoDB" id="555754at2"/>
<feature type="signal peptide" evidence="1">
    <location>
        <begin position="1"/>
        <end position="22"/>
    </location>
</feature>
<dbReference type="Proteomes" id="UP000243002">
    <property type="component" value="Unassembled WGS sequence"/>
</dbReference>
<dbReference type="Gene3D" id="3.30.110.170">
    <property type="entry name" value="Protein of unknown function (DUF541), domain 1"/>
    <property type="match status" value="1"/>
</dbReference>
<dbReference type="EMBL" id="PXXO01000006">
    <property type="protein sequence ID" value="PSJ05773.1"/>
    <property type="molecule type" value="Genomic_DNA"/>
</dbReference>
<dbReference type="InterPro" id="IPR007497">
    <property type="entry name" value="SIMPL/DUF541"/>
</dbReference>
<sequence length="232" mass="24800">MTWNLLRLLPLLLPLLPAAGLAQSQVQLACTGTLVEARGSAELKRPTQRLRFSLTLETEEPSTDAALASLQRRLAEVRTTLKSLQVVDLEITSPSTWQRPASRDKAGAVQASLQVSGQLAPTQLQPLVRQVGGLPGVRLSPVATEADAAGDRAARRQLLRAAYQDALRQAQDVAAAIGLRGLQPLEVQLEGGGRPVAMRALAMADAAVPPFDPAELPGPMERLSLQVRFCAR</sequence>
<dbReference type="Pfam" id="PF04402">
    <property type="entry name" value="SIMPL"/>
    <property type="match status" value="1"/>
</dbReference>
<comment type="caution">
    <text evidence="2">The sequence shown here is derived from an EMBL/GenBank/DDBJ whole genome shotgun (WGS) entry which is preliminary data.</text>
</comment>
<gene>
    <name evidence="2" type="ORF">C7K55_07005</name>
</gene>
<feature type="chain" id="PRO_5015203832" evidence="1">
    <location>
        <begin position="23"/>
        <end position="232"/>
    </location>
</feature>
<keyword evidence="1" id="KW-0732">Signal</keyword>
<reference evidence="2 3" key="1">
    <citation type="journal article" date="2018" name="Environ. Microbiol.">
        <title>Ecological and genomic features of two widespread freshwater picocyanobacteria.</title>
        <authorList>
            <person name="Cabello-Yeves P.J."/>
            <person name="Picazo A."/>
            <person name="Camacho A."/>
            <person name="Callieri C."/>
            <person name="Rosselli R."/>
            <person name="Roda-Garcia J.J."/>
            <person name="Coutinho F.H."/>
            <person name="Rodriguez-Valera F."/>
        </authorList>
    </citation>
    <scope>NUCLEOTIDE SEQUENCE [LARGE SCALE GENOMIC DNA]</scope>
    <source>
        <strain evidence="2 3">Tous</strain>
    </source>
</reference>
<proteinExistence type="predicted"/>
<dbReference type="AlphaFoldDB" id="A0A2P7MX09"/>
<evidence type="ECO:0000313" key="2">
    <source>
        <dbReference type="EMBL" id="PSJ05773.1"/>
    </source>
</evidence>
<evidence type="ECO:0000256" key="1">
    <source>
        <dbReference type="SAM" id="SignalP"/>
    </source>
</evidence>
<accession>A0A2P7MX09</accession>
<protein>
    <submittedName>
        <fullName evidence="2">SIMPL domain-containing protein</fullName>
    </submittedName>
</protein>
<keyword evidence="3" id="KW-1185">Reference proteome</keyword>
<dbReference type="RefSeq" id="WP_106502708.1">
    <property type="nucleotide sequence ID" value="NZ_PXXO01000006.1"/>
</dbReference>
<organism evidence="2 3">
    <name type="scientific">Cyanobium usitatum str. Tous</name>
    <dbReference type="NCBI Taxonomy" id="2116684"/>
    <lineage>
        <taxon>Bacteria</taxon>
        <taxon>Bacillati</taxon>
        <taxon>Cyanobacteriota</taxon>
        <taxon>Cyanophyceae</taxon>
        <taxon>Synechococcales</taxon>
        <taxon>Prochlorococcaceae</taxon>
        <taxon>Cyanobium</taxon>
    </lineage>
</organism>
<evidence type="ECO:0000313" key="3">
    <source>
        <dbReference type="Proteomes" id="UP000243002"/>
    </source>
</evidence>